<dbReference type="SMART" id="SM00260">
    <property type="entry name" value="CheW"/>
    <property type="match status" value="1"/>
</dbReference>
<dbReference type="PANTHER" id="PTHR22617:SF23">
    <property type="entry name" value="CHEMOTAXIS PROTEIN CHEW"/>
    <property type="match status" value="1"/>
</dbReference>
<dbReference type="AlphaFoldDB" id="A0A1H8K1V7"/>
<dbReference type="STRING" id="1333845.SAMN04487895_103247"/>
<dbReference type="InterPro" id="IPR039315">
    <property type="entry name" value="CheW"/>
</dbReference>
<dbReference type="GO" id="GO:0005829">
    <property type="term" value="C:cytosol"/>
    <property type="evidence" value="ECO:0007669"/>
    <property type="project" value="TreeGrafter"/>
</dbReference>
<dbReference type="GO" id="GO:0007165">
    <property type="term" value="P:signal transduction"/>
    <property type="evidence" value="ECO:0007669"/>
    <property type="project" value="InterPro"/>
</dbReference>
<accession>A0A1H8K1V7</accession>
<proteinExistence type="predicted"/>
<gene>
    <name evidence="2" type="ORF">SAMN04487895_103247</name>
</gene>
<sequence length="150" mass="16549">MIKREGKDIDTLQGEQFIELSVGSETCALRIKDIHEIIRMQGVTEIPFSKPAVKGVINLRGGIVPVMSLRNLLGMPDESFTKTTRIIIICRHEELIGLIVDKVNHITTYEEIHSPLSAAYEESSHGVFQGIASRGEQLIGILKLEGLLGS</sequence>
<organism evidence="2 3">
    <name type="scientific">Paenibacillus sophorae</name>
    <dbReference type="NCBI Taxonomy" id="1333845"/>
    <lineage>
        <taxon>Bacteria</taxon>
        <taxon>Bacillati</taxon>
        <taxon>Bacillota</taxon>
        <taxon>Bacilli</taxon>
        <taxon>Bacillales</taxon>
        <taxon>Paenibacillaceae</taxon>
        <taxon>Paenibacillus</taxon>
    </lineage>
</organism>
<dbReference type="Gene3D" id="2.40.50.180">
    <property type="entry name" value="CheA-289, Domain 4"/>
    <property type="match status" value="1"/>
</dbReference>
<evidence type="ECO:0000259" key="1">
    <source>
        <dbReference type="PROSITE" id="PS50851"/>
    </source>
</evidence>
<dbReference type="SUPFAM" id="SSF50341">
    <property type="entry name" value="CheW-like"/>
    <property type="match status" value="1"/>
</dbReference>
<dbReference type="Gene3D" id="2.30.30.40">
    <property type="entry name" value="SH3 Domains"/>
    <property type="match status" value="1"/>
</dbReference>
<dbReference type="Proteomes" id="UP000198809">
    <property type="component" value="Unassembled WGS sequence"/>
</dbReference>
<dbReference type="GO" id="GO:0006935">
    <property type="term" value="P:chemotaxis"/>
    <property type="evidence" value="ECO:0007669"/>
    <property type="project" value="InterPro"/>
</dbReference>
<protein>
    <submittedName>
        <fullName evidence="2">Purine-binding chemotaxis protein CheW</fullName>
    </submittedName>
</protein>
<dbReference type="InterPro" id="IPR036061">
    <property type="entry name" value="CheW-like_dom_sf"/>
</dbReference>
<dbReference type="Pfam" id="PF01584">
    <property type="entry name" value="CheW"/>
    <property type="match status" value="1"/>
</dbReference>
<evidence type="ECO:0000313" key="2">
    <source>
        <dbReference type="EMBL" id="SEN86953.1"/>
    </source>
</evidence>
<dbReference type="InterPro" id="IPR002545">
    <property type="entry name" value="CheW-lke_dom"/>
</dbReference>
<reference evidence="2 3" key="1">
    <citation type="submission" date="2016-10" db="EMBL/GenBank/DDBJ databases">
        <authorList>
            <person name="de Groot N.N."/>
        </authorList>
    </citation>
    <scope>NUCLEOTIDE SEQUENCE [LARGE SCALE GENOMIC DNA]</scope>
    <source>
        <strain evidence="2 3">CGMCC 1.10238</strain>
    </source>
</reference>
<dbReference type="PROSITE" id="PS50851">
    <property type="entry name" value="CHEW"/>
    <property type="match status" value="1"/>
</dbReference>
<dbReference type="EMBL" id="FODH01000003">
    <property type="protein sequence ID" value="SEN86953.1"/>
    <property type="molecule type" value="Genomic_DNA"/>
</dbReference>
<dbReference type="RefSeq" id="WP_246590517.1">
    <property type="nucleotide sequence ID" value="NZ_CP076607.1"/>
</dbReference>
<evidence type="ECO:0000313" key="3">
    <source>
        <dbReference type="Proteomes" id="UP000198809"/>
    </source>
</evidence>
<name>A0A1H8K1V7_9BACL</name>
<dbReference type="PANTHER" id="PTHR22617">
    <property type="entry name" value="CHEMOTAXIS SENSOR HISTIDINE KINASE-RELATED"/>
    <property type="match status" value="1"/>
</dbReference>
<feature type="domain" description="CheW-like" evidence="1">
    <location>
        <begin position="14"/>
        <end position="150"/>
    </location>
</feature>